<dbReference type="EMBL" id="BAAAQD010000015">
    <property type="protein sequence ID" value="GAA1539337.1"/>
    <property type="molecule type" value="Genomic_DNA"/>
</dbReference>
<protein>
    <recommendedName>
        <fullName evidence="3">DUF1963 domain-containing protein</fullName>
    </recommendedName>
</protein>
<organism evidence="1 2">
    <name type="scientific">Dactylosporangium maewongense</name>
    <dbReference type="NCBI Taxonomy" id="634393"/>
    <lineage>
        <taxon>Bacteria</taxon>
        <taxon>Bacillati</taxon>
        <taxon>Actinomycetota</taxon>
        <taxon>Actinomycetes</taxon>
        <taxon>Micromonosporales</taxon>
        <taxon>Micromonosporaceae</taxon>
        <taxon>Dactylosporangium</taxon>
    </lineage>
</organism>
<comment type="caution">
    <text evidence="1">The sequence shown here is derived from an EMBL/GenBank/DDBJ whole genome shotgun (WGS) entry which is preliminary data.</text>
</comment>
<evidence type="ECO:0000313" key="1">
    <source>
        <dbReference type="EMBL" id="GAA1539337.1"/>
    </source>
</evidence>
<accession>A0ABN2BGT6</accession>
<name>A0ABN2BGT6_9ACTN</name>
<evidence type="ECO:0008006" key="3">
    <source>
        <dbReference type="Google" id="ProtNLM"/>
    </source>
</evidence>
<proteinExistence type="predicted"/>
<evidence type="ECO:0000313" key="2">
    <source>
        <dbReference type="Proteomes" id="UP001501470"/>
    </source>
</evidence>
<keyword evidence="2" id="KW-1185">Reference proteome</keyword>
<sequence length="350" mass="38691">MVRRPTIIAMTRTTPPRRVDLAELFPELAEHAATATRLHPRPGNPGIADSSVGGPLLWPADEPWPVCTDGAGHYVSHLRTPAMVRRSREIYAAAQARAAAGGTRYELTDEERAELPRYDFSEPEDLIDESVPLVPVAQLYRRDVPDFTGPADADLLQVLWCPLDHPEEGYNPRVRLYWRRSADVTRPLSVAPEPTVVSGAYLPTPCVVYPEQIREYQYSGLLPAELGARITAWEDEARGGDDEDDEDEEDTGLSYQYDLSLAPGWKVGGFANWSLTDPHPMDCVECGTAMTLLFTAASSEWHGTGGSWRPVEEPPGVSSVPTDVSIGRGYDLYVFRCPESYEHPPATAMQ</sequence>
<gene>
    <name evidence="1" type="ORF">GCM10009827_068250</name>
</gene>
<dbReference type="Gene3D" id="2.30.320.10">
    <property type="entry name" value="YwqG-like"/>
    <property type="match status" value="1"/>
</dbReference>
<dbReference type="Proteomes" id="UP001501470">
    <property type="component" value="Unassembled WGS sequence"/>
</dbReference>
<reference evidence="1 2" key="1">
    <citation type="journal article" date="2019" name="Int. J. Syst. Evol. Microbiol.">
        <title>The Global Catalogue of Microorganisms (GCM) 10K type strain sequencing project: providing services to taxonomists for standard genome sequencing and annotation.</title>
        <authorList>
            <consortium name="The Broad Institute Genomics Platform"/>
            <consortium name="The Broad Institute Genome Sequencing Center for Infectious Disease"/>
            <person name="Wu L."/>
            <person name="Ma J."/>
        </authorList>
    </citation>
    <scope>NUCLEOTIDE SEQUENCE [LARGE SCALE GENOMIC DNA]</scope>
    <source>
        <strain evidence="1 2">JCM 15933</strain>
    </source>
</reference>